<evidence type="ECO:0000313" key="3">
    <source>
        <dbReference type="Proteomes" id="UP000837857"/>
    </source>
</evidence>
<dbReference type="EMBL" id="OW152818">
    <property type="protein sequence ID" value="CAH2072031.1"/>
    <property type="molecule type" value="Genomic_DNA"/>
</dbReference>
<name>A0ABN8J2Y9_9NEOP</name>
<evidence type="ECO:0000313" key="2">
    <source>
        <dbReference type="EMBL" id="CAH2072031.1"/>
    </source>
</evidence>
<gene>
    <name evidence="2" type="ORF">IPOD504_LOCUS15374</name>
</gene>
<dbReference type="Proteomes" id="UP000837857">
    <property type="component" value="Chromosome 6"/>
</dbReference>
<keyword evidence="3" id="KW-1185">Reference proteome</keyword>
<feature type="region of interest" description="Disordered" evidence="1">
    <location>
        <begin position="144"/>
        <end position="169"/>
    </location>
</feature>
<sequence length="169" mass="18660">MGANEYTVQLTRHGESCDVSRKGRGQFVKAAEVAHEAATHVTSGHPSPPATRHVSPVSCRNERHDQDDVSLDALWATLNCQRPKLVPLRSFPETKHEGHIRLRHVLTLAAAHDILAFIRFKIRAITANKVMSIIFSALGAGEPAMRAEGSRATEQRNERTSKRALQLAD</sequence>
<evidence type="ECO:0000256" key="1">
    <source>
        <dbReference type="SAM" id="MobiDB-lite"/>
    </source>
</evidence>
<feature type="compositionally biased region" description="Basic and acidic residues" evidence="1">
    <location>
        <begin position="148"/>
        <end position="161"/>
    </location>
</feature>
<accession>A0ABN8J2Y9</accession>
<protein>
    <submittedName>
        <fullName evidence="2">Uncharacterized protein</fullName>
    </submittedName>
</protein>
<proteinExistence type="predicted"/>
<feature type="non-terminal residue" evidence="2">
    <location>
        <position position="1"/>
    </location>
</feature>
<reference evidence="2" key="1">
    <citation type="submission" date="2022-03" db="EMBL/GenBank/DDBJ databases">
        <authorList>
            <person name="Martin H S."/>
        </authorList>
    </citation>
    <scope>NUCLEOTIDE SEQUENCE</scope>
</reference>
<organism evidence="2 3">
    <name type="scientific">Iphiclides podalirius</name>
    <name type="common">scarce swallowtail</name>
    <dbReference type="NCBI Taxonomy" id="110791"/>
    <lineage>
        <taxon>Eukaryota</taxon>
        <taxon>Metazoa</taxon>
        <taxon>Ecdysozoa</taxon>
        <taxon>Arthropoda</taxon>
        <taxon>Hexapoda</taxon>
        <taxon>Insecta</taxon>
        <taxon>Pterygota</taxon>
        <taxon>Neoptera</taxon>
        <taxon>Endopterygota</taxon>
        <taxon>Lepidoptera</taxon>
        <taxon>Glossata</taxon>
        <taxon>Ditrysia</taxon>
        <taxon>Papilionoidea</taxon>
        <taxon>Papilionidae</taxon>
        <taxon>Papilioninae</taxon>
        <taxon>Iphiclides</taxon>
    </lineage>
</organism>